<protein>
    <recommendedName>
        <fullName evidence="3">EGF-like domain-containing protein</fullName>
    </recommendedName>
</protein>
<feature type="domain" description="EGF-like" evidence="3">
    <location>
        <begin position="112"/>
        <end position="150"/>
    </location>
</feature>
<gene>
    <name evidence="4" type="ORF">D5F01_LYC22477</name>
</gene>
<keyword evidence="5" id="KW-1185">Reference proteome</keyword>
<dbReference type="Gene3D" id="2.10.25.10">
    <property type="entry name" value="Laminin"/>
    <property type="match status" value="1"/>
</dbReference>
<organism evidence="4 5">
    <name type="scientific">Larimichthys crocea</name>
    <name type="common">Large yellow croaker</name>
    <name type="synonym">Pseudosciaena crocea</name>
    <dbReference type="NCBI Taxonomy" id="215358"/>
    <lineage>
        <taxon>Eukaryota</taxon>
        <taxon>Metazoa</taxon>
        <taxon>Chordata</taxon>
        <taxon>Craniata</taxon>
        <taxon>Vertebrata</taxon>
        <taxon>Euteleostomi</taxon>
        <taxon>Actinopterygii</taxon>
        <taxon>Neopterygii</taxon>
        <taxon>Teleostei</taxon>
        <taxon>Neoteleostei</taxon>
        <taxon>Acanthomorphata</taxon>
        <taxon>Eupercaria</taxon>
        <taxon>Sciaenidae</taxon>
        <taxon>Larimichthys</taxon>
    </lineage>
</organism>
<dbReference type="SUPFAM" id="SSF49899">
    <property type="entry name" value="Concanavalin A-like lectins/glucanases"/>
    <property type="match status" value="1"/>
</dbReference>
<evidence type="ECO:0000256" key="2">
    <source>
        <dbReference type="PROSITE-ProRule" id="PRU00076"/>
    </source>
</evidence>
<dbReference type="AlphaFoldDB" id="A0A6G0HIM8"/>
<name>A0A6G0HIM8_LARCR</name>
<keyword evidence="2" id="KW-0245">EGF-like domain</keyword>
<accession>A0A6G0HIM8</accession>
<sequence length="167" mass="18346">MLEFGGAPGQWARYGRWEAGSVGELSFSLKTNTSKALVLYLDDGGNCDFLELLIAGGRLQLRFAIHCAEPATLHMETGTVKYEPPFQGLISNLKVGEMPPTLLNSQGIQSDLEYLCTKQNPCFNGGFCSIQYGEVHCDCTHTRFKGKYCKEDCCVVAGSRYRCLALG</sequence>
<dbReference type="InterPro" id="IPR013320">
    <property type="entry name" value="ConA-like_dom_sf"/>
</dbReference>
<comment type="caution">
    <text evidence="4">The sequence shown here is derived from an EMBL/GenBank/DDBJ whole genome shotgun (WGS) entry which is preliminary data.</text>
</comment>
<evidence type="ECO:0000313" key="4">
    <source>
        <dbReference type="EMBL" id="KAE8278897.1"/>
    </source>
</evidence>
<dbReference type="EMBL" id="REGW02000023">
    <property type="protein sequence ID" value="KAE8278897.1"/>
    <property type="molecule type" value="Genomic_DNA"/>
</dbReference>
<reference evidence="4 5" key="1">
    <citation type="submission" date="2019-07" db="EMBL/GenBank/DDBJ databases">
        <title>Chromosome genome assembly for large yellow croaker.</title>
        <authorList>
            <person name="Xiao S."/>
        </authorList>
    </citation>
    <scope>NUCLEOTIDE SEQUENCE [LARGE SCALE GENOMIC DNA]</scope>
    <source>
        <strain evidence="4">JMULYC20181020</strain>
        <tissue evidence="4">Muscle</tissue>
    </source>
</reference>
<dbReference type="Proteomes" id="UP000424527">
    <property type="component" value="Unassembled WGS sequence"/>
</dbReference>
<evidence type="ECO:0000256" key="1">
    <source>
        <dbReference type="ARBA" id="ARBA00023157"/>
    </source>
</evidence>
<evidence type="ECO:0000259" key="3">
    <source>
        <dbReference type="PROSITE" id="PS50026"/>
    </source>
</evidence>
<comment type="caution">
    <text evidence="2">Lacks conserved residue(s) required for the propagation of feature annotation.</text>
</comment>
<proteinExistence type="predicted"/>
<evidence type="ECO:0000313" key="5">
    <source>
        <dbReference type="Proteomes" id="UP000424527"/>
    </source>
</evidence>
<dbReference type="InterPro" id="IPR000742">
    <property type="entry name" value="EGF"/>
</dbReference>
<dbReference type="Gene3D" id="2.60.120.200">
    <property type="match status" value="1"/>
</dbReference>
<dbReference type="PROSITE" id="PS50026">
    <property type="entry name" value="EGF_3"/>
    <property type="match status" value="1"/>
</dbReference>
<keyword evidence="1" id="KW-1015">Disulfide bond</keyword>